<feature type="domain" description="MacB-like periplasmic core" evidence="9">
    <location>
        <begin position="18"/>
        <end position="201"/>
    </location>
</feature>
<feature type="transmembrane region" description="Helical" evidence="7">
    <location>
        <begin position="20"/>
        <end position="38"/>
    </location>
</feature>
<protein>
    <recommendedName>
        <fullName evidence="12">ABC transporter permease</fullName>
    </recommendedName>
</protein>
<keyword evidence="2" id="KW-1003">Cell membrane</keyword>
<dbReference type="Proteomes" id="UP000647339">
    <property type="component" value="Unassembled WGS sequence"/>
</dbReference>
<gene>
    <name evidence="10" type="ORF">GCM10011339_30700</name>
</gene>
<feature type="domain" description="ABC3 transporter permease C-terminal" evidence="8">
    <location>
        <begin position="319"/>
        <end position="437"/>
    </location>
</feature>
<keyword evidence="5 7" id="KW-0472">Membrane</keyword>
<keyword evidence="11" id="KW-1185">Reference proteome</keyword>
<dbReference type="Pfam" id="PF02687">
    <property type="entry name" value="FtsX"/>
    <property type="match status" value="1"/>
</dbReference>
<feature type="region of interest" description="Disordered" evidence="6">
    <location>
        <begin position="217"/>
        <end position="248"/>
    </location>
</feature>
<name>A0ABQ1V783_9BACT</name>
<dbReference type="RefSeq" id="WP_137404794.1">
    <property type="nucleotide sequence ID" value="NZ_BMIU01000016.1"/>
</dbReference>
<evidence type="ECO:0000256" key="4">
    <source>
        <dbReference type="ARBA" id="ARBA00022989"/>
    </source>
</evidence>
<dbReference type="PANTHER" id="PTHR43738">
    <property type="entry name" value="ABC TRANSPORTER, MEMBRANE PROTEIN"/>
    <property type="match status" value="1"/>
</dbReference>
<evidence type="ECO:0000256" key="6">
    <source>
        <dbReference type="SAM" id="MobiDB-lite"/>
    </source>
</evidence>
<dbReference type="InterPro" id="IPR051125">
    <property type="entry name" value="ABC-4/HrtB_transporter"/>
</dbReference>
<evidence type="ECO:0000313" key="11">
    <source>
        <dbReference type="Proteomes" id="UP000647339"/>
    </source>
</evidence>
<evidence type="ECO:0000256" key="3">
    <source>
        <dbReference type="ARBA" id="ARBA00022692"/>
    </source>
</evidence>
<reference evidence="11" key="1">
    <citation type="journal article" date="2019" name="Int. J. Syst. Evol. Microbiol.">
        <title>The Global Catalogue of Microorganisms (GCM) 10K type strain sequencing project: providing services to taxonomists for standard genome sequencing and annotation.</title>
        <authorList>
            <consortium name="The Broad Institute Genomics Platform"/>
            <consortium name="The Broad Institute Genome Sequencing Center for Infectious Disease"/>
            <person name="Wu L."/>
            <person name="Ma J."/>
        </authorList>
    </citation>
    <scope>NUCLEOTIDE SEQUENCE [LARGE SCALE GENOMIC DNA]</scope>
    <source>
        <strain evidence="11">CGMCC 1.15407</strain>
    </source>
</reference>
<evidence type="ECO:0000259" key="8">
    <source>
        <dbReference type="Pfam" id="PF02687"/>
    </source>
</evidence>
<feature type="transmembrane region" description="Helical" evidence="7">
    <location>
        <begin position="413"/>
        <end position="434"/>
    </location>
</feature>
<dbReference type="EMBL" id="BMIU01000016">
    <property type="protein sequence ID" value="GGF40040.1"/>
    <property type="molecule type" value="Genomic_DNA"/>
</dbReference>
<evidence type="ECO:0000259" key="9">
    <source>
        <dbReference type="Pfam" id="PF12704"/>
    </source>
</evidence>
<proteinExistence type="predicted"/>
<evidence type="ECO:0000256" key="2">
    <source>
        <dbReference type="ARBA" id="ARBA00022475"/>
    </source>
</evidence>
<evidence type="ECO:0000313" key="10">
    <source>
        <dbReference type="EMBL" id="GGF40040.1"/>
    </source>
</evidence>
<accession>A0ABQ1V783</accession>
<dbReference type="InterPro" id="IPR003838">
    <property type="entry name" value="ABC3_permease_C"/>
</dbReference>
<evidence type="ECO:0000256" key="7">
    <source>
        <dbReference type="SAM" id="Phobius"/>
    </source>
</evidence>
<feature type="transmembrane region" description="Helical" evidence="7">
    <location>
        <begin position="319"/>
        <end position="340"/>
    </location>
</feature>
<evidence type="ECO:0008006" key="12">
    <source>
        <dbReference type="Google" id="ProtNLM"/>
    </source>
</evidence>
<keyword evidence="4 7" id="KW-1133">Transmembrane helix</keyword>
<comment type="caution">
    <text evidence="10">The sequence shown here is derived from an EMBL/GenBank/DDBJ whole genome shotgun (WGS) entry which is preliminary data.</text>
</comment>
<feature type="transmembrane region" description="Helical" evidence="7">
    <location>
        <begin position="360"/>
        <end position="393"/>
    </location>
</feature>
<evidence type="ECO:0000256" key="5">
    <source>
        <dbReference type="ARBA" id="ARBA00023136"/>
    </source>
</evidence>
<organism evidence="10 11">
    <name type="scientific">Echinicola rosea</name>
    <dbReference type="NCBI Taxonomy" id="1807691"/>
    <lineage>
        <taxon>Bacteria</taxon>
        <taxon>Pseudomonadati</taxon>
        <taxon>Bacteroidota</taxon>
        <taxon>Cytophagia</taxon>
        <taxon>Cytophagales</taxon>
        <taxon>Cyclobacteriaceae</taxon>
        <taxon>Echinicola</taxon>
    </lineage>
</organism>
<dbReference type="PANTHER" id="PTHR43738:SF2">
    <property type="entry name" value="ABC TRANSPORTER PERMEASE"/>
    <property type="match status" value="1"/>
</dbReference>
<sequence length="445" mass="48824">MNIFRLSIKNITAKPLSTGLSLLLLSLGVGLISLMLHLDQHLKAQMNSNIRGIDMVVGAKGSPLQLILSAVFQVDVPTGNIQLSEANRLLKNRLVEYGIPLSYGDSYGGFRIVGTDGRYPENYAMKLQEGRLWGEFMEVTIGAAVARKTGLGIGDRFHGSHGLGEGGHVHDDHAYLITGIFEPSGTVVDQLILTDLQSVWDIHSHHGAHEVADKVREGENEKDHHAHEDKPKENKSHGHQEGHHHGDEANHLQEEAGASHSHEADKEITALLIKFKNPLGMVQLPRLVNEHTNMQAALPKYELAKLFSLMGMATSTLKMVAFIVILVSGISVFISLYLGLRERSYEMALLRTFGASRGQLLGLVFQEGVFIAVAGFLLGLVFSRLGLWVVGWLLKSEYHYEFYPSGPILGEGYLFAVTLAIGFLSALIPAISVYRIDISKSLSDV</sequence>
<dbReference type="InterPro" id="IPR025857">
    <property type="entry name" value="MacB_PCD"/>
</dbReference>
<keyword evidence="3 7" id="KW-0812">Transmembrane</keyword>
<dbReference type="Pfam" id="PF12704">
    <property type="entry name" value="MacB_PCD"/>
    <property type="match status" value="1"/>
</dbReference>
<comment type="subcellular location">
    <subcellularLocation>
        <location evidence="1">Cell membrane</location>
        <topology evidence="1">Multi-pass membrane protein</topology>
    </subcellularLocation>
</comment>
<evidence type="ECO:0000256" key="1">
    <source>
        <dbReference type="ARBA" id="ARBA00004651"/>
    </source>
</evidence>